<reference evidence="7" key="2">
    <citation type="submission" date="2025-08" db="UniProtKB">
        <authorList>
            <consortium name="Ensembl"/>
        </authorList>
    </citation>
    <scope>IDENTIFICATION</scope>
</reference>
<dbReference type="OrthoDB" id="8942190at2759"/>
<dbReference type="InterPro" id="IPR029135">
    <property type="entry name" value="PPP1R35_C"/>
</dbReference>
<dbReference type="Ensembl" id="ENSECRT00000011623.1">
    <property type="protein sequence ID" value="ENSECRP00000011436.1"/>
    <property type="gene ID" value="ENSECRG00000007621.1"/>
</dbReference>
<keyword evidence="8" id="KW-1185">Reference proteome</keyword>
<evidence type="ECO:0000256" key="5">
    <source>
        <dbReference type="SAM" id="MobiDB-lite"/>
    </source>
</evidence>
<accession>A0A8C4S4V3</accession>
<dbReference type="GeneID" id="114648902"/>
<keyword evidence="3" id="KW-0206">Cytoskeleton</keyword>
<evidence type="ECO:0000313" key="8">
    <source>
        <dbReference type="Proteomes" id="UP000694620"/>
    </source>
</evidence>
<dbReference type="InterPro" id="IPR033590">
    <property type="entry name" value="PPP1R35"/>
</dbReference>
<evidence type="ECO:0000256" key="4">
    <source>
        <dbReference type="ARBA" id="ARBA00029452"/>
    </source>
</evidence>
<keyword evidence="2" id="KW-0963">Cytoplasm</keyword>
<protein>
    <submittedName>
        <fullName evidence="7">Protein phosphatase 1 regulatory subunit 35</fullName>
    </submittedName>
</protein>
<dbReference type="GO" id="GO:0019902">
    <property type="term" value="F:phosphatase binding"/>
    <property type="evidence" value="ECO:0007669"/>
    <property type="project" value="InterPro"/>
</dbReference>
<evidence type="ECO:0000256" key="1">
    <source>
        <dbReference type="ARBA" id="ARBA00004114"/>
    </source>
</evidence>
<reference evidence="7" key="1">
    <citation type="submission" date="2021-06" db="EMBL/GenBank/DDBJ databases">
        <authorList>
            <consortium name="Wellcome Sanger Institute Data Sharing"/>
        </authorList>
    </citation>
    <scope>NUCLEOTIDE SEQUENCE [LARGE SCALE GENOMIC DNA]</scope>
</reference>
<dbReference type="GO" id="GO:0005814">
    <property type="term" value="C:centriole"/>
    <property type="evidence" value="ECO:0007669"/>
    <property type="project" value="UniProtKB-SubCell"/>
</dbReference>
<dbReference type="PANTHER" id="PTHR28625:SF1">
    <property type="entry name" value="PROTEIN PHOSPHATASE 1 REGULATORY SUBUNIT 35"/>
    <property type="match status" value="1"/>
</dbReference>
<dbReference type="AlphaFoldDB" id="A0A8C4S4V3"/>
<feature type="region of interest" description="Disordered" evidence="5">
    <location>
        <begin position="135"/>
        <end position="166"/>
    </location>
</feature>
<dbReference type="GO" id="GO:0045724">
    <property type="term" value="P:positive regulation of cilium assembly"/>
    <property type="evidence" value="ECO:0007669"/>
    <property type="project" value="TreeGrafter"/>
</dbReference>
<dbReference type="RefSeq" id="XP_028654057.1">
    <property type="nucleotide sequence ID" value="XM_028798224.2"/>
</dbReference>
<organism evidence="7 8">
    <name type="scientific">Erpetoichthys calabaricus</name>
    <name type="common">Rope fish</name>
    <name type="synonym">Calamoichthys calabaricus</name>
    <dbReference type="NCBI Taxonomy" id="27687"/>
    <lineage>
        <taxon>Eukaryota</taxon>
        <taxon>Metazoa</taxon>
        <taxon>Chordata</taxon>
        <taxon>Craniata</taxon>
        <taxon>Vertebrata</taxon>
        <taxon>Euteleostomi</taxon>
        <taxon>Actinopterygii</taxon>
        <taxon>Polypteriformes</taxon>
        <taxon>Polypteridae</taxon>
        <taxon>Erpetoichthys</taxon>
    </lineage>
</organism>
<dbReference type="Proteomes" id="UP000694620">
    <property type="component" value="Chromosome 3"/>
</dbReference>
<sequence>MKLDSATFLPEHGTYTPEKYSNQDSLPTLCAPRPLSNTAEIFRSHSELDISLTPEKMERGLGILKNTKRGAEDCMGGKTNRRQVRFDIDSGFGGHDNEFSTAGAQNEQETHIITVVAENRPISHSNPTSIFSKATVMQPKEAPSKTAKKAPKGGQKSKKRSHLPKQLETPVEIQLFTPVNMLHSPVLNTTLALGEELKCASELGFDSKKAVQEHLKKSSVTRNAVEGRITEALNIPREQHMFRALVSVTVPADQVLNNAEREKMSMVPPYRSESRKPVPTESPDLMTFYNPTELLTETPYIPREGLPPLKTVTRHRPSSTVFDLYRKKKQWEL</sequence>
<comment type="subcellular location">
    <subcellularLocation>
        <location evidence="1">Cytoplasm</location>
        <location evidence="1">Cytoskeleton</location>
        <location evidence="1">Microtubule organizing center</location>
        <location evidence="1">Centrosome</location>
        <location evidence="1">Centriole</location>
    </subcellularLocation>
</comment>
<gene>
    <name evidence="7" type="primary">PPP1R35</name>
    <name evidence="7" type="synonym">ppp1r35</name>
</gene>
<feature type="region of interest" description="Disordered" evidence="5">
    <location>
        <begin position="1"/>
        <end position="26"/>
    </location>
</feature>
<evidence type="ECO:0000256" key="2">
    <source>
        <dbReference type="ARBA" id="ARBA00022490"/>
    </source>
</evidence>
<dbReference type="GeneTree" id="ENSGT00390000004198"/>
<evidence type="ECO:0000256" key="3">
    <source>
        <dbReference type="ARBA" id="ARBA00023212"/>
    </source>
</evidence>
<dbReference type="Pfam" id="PF15503">
    <property type="entry name" value="PPP1R35_C"/>
    <property type="match status" value="1"/>
</dbReference>
<evidence type="ECO:0000313" key="7">
    <source>
        <dbReference type="Ensembl" id="ENSECRP00000011436.1"/>
    </source>
</evidence>
<proteinExistence type="inferred from homology"/>
<dbReference type="PANTHER" id="PTHR28625">
    <property type="entry name" value="PROTEIN PHOSPHATASE 1 REGULATORY SUBUNIT 35"/>
    <property type="match status" value="1"/>
</dbReference>
<reference evidence="7" key="3">
    <citation type="submission" date="2025-09" db="UniProtKB">
        <authorList>
            <consortium name="Ensembl"/>
        </authorList>
    </citation>
    <scope>IDENTIFICATION</scope>
</reference>
<name>A0A8C4S4V3_ERPCA</name>
<dbReference type="GO" id="GO:1903724">
    <property type="term" value="P:positive regulation of centriole elongation"/>
    <property type="evidence" value="ECO:0007669"/>
    <property type="project" value="TreeGrafter"/>
</dbReference>
<comment type="similarity">
    <text evidence="4">Belongs to the PPP1R35 family.</text>
</comment>
<feature type="domain" description="Protein phosphatase 1 regulatory subunit 35 C-terminal" evidence="6">
    <location>
        <begin position="185"/>
        <end position="327"/>
    </location>
</feature>
<feature type="compositionally biased region" description="Basic residues" evidence="5">
    <location>
        <begin position="146"/>
        <end position="163"/>
    </location>
</feature>
<evidence type="ECO:0000259" key="6">
    <source>
        <dbReference type="Pfam" id="PF15503"/>
    </source>
</evidence>